<gene>
    <name evidence="2" type="ORF">PLEPLA_LOCUS38656</name>
</gene>
<evidence type="ECO:0000256" key="1">
    <source>
        <dbReference type="SAM" id="MobiDB-lite"/>
    </source>
</evidence>
<sequence>MLHEEVILTNTTWWPGPVAAINLQPPPTHIHPHTITPTATSLTELSPCTAVSPVCQSHSCSTPLSPAPIMRDMGVSGKLRQGKLPHPHSLLTHPPPLPPRGVTGAGGEERDRHGGDGAALGLQC</sequence>
<keyword evidence="3" id="KW-1185">Reference proteome</keyword>
<protein>
    <submittedName>
        <fullName evidence="2">Uncharacterized protein</fullName>
    </submittedName>
</protein>
<dbReference type="Proteomes" id="UP001153269">
    <property type="component" value="Unassembled WGS sequence"/>
</dbReference>
<reference evidence="2" key="1">
    <citation type="submission" date="2020-03" db="EMBL/GenBank/DDBJ databases">
        <authorList>
            <person name="Weist P."/>
        </authorList>
    </citation>
    <scope>NUCLEOTIDE SEQUENCE</scope>
</reference>
<proteinExistence type="predicted"/>
<organism evidence="2 3">
    <name type="scientific">Pleuronectes platessa</name>
    <name type="common">European plaice</name>
    <dbReference type="NCBI Taxonomy" id="8262"/>
    <lineage>
        <taxon>Eukaryota</taxon>
        <taxon>Metazoa</taxon>
        <taxon>Chordata</taxon>
        <taxon>Craniata</taxon>
        <taxon>Vertebrata</taxon>
        <taxon>Euteleostomi</taxon>
        <taxon>Actinopterygii</taxon>
        <taxon>Neopterygii</taxon>
        <taxon>Teleostei</taxon>
        <taxon>Neoteleostei</taxon>
        <taxon>Acanthomorphata</taxon>
        <taxon>Carangaria</taxon>
        <taxon>Pleuronectiformes</taxon>
        <taxon>Pleuronectoidei</taxon>
        <taxon>Pleuronectidae</taxon>
        <taxon>Pleuronectes</taxon>
    </lineage>
</organism>
<dbReference type="EMBL" id="CADEAL010004071">
    <property type="protein sequence ID" value="CAB1450964.1"/>
    <property type="molecule type" value="Genomic_DNA"/>
</dbReference>
<comment type="caution">
    <text evidence="2">The sequence shown here is derived from an EMBL/GenBank/DDBJ whole genome shotgun (WGS) entry which is preliminary data.</text>
</comment>
<accession>A0A9N7VIZ2</accession>
<dbReference type="AlphaFoldDB" id="A0A9N7VIZ2"/>
<name>A0A9N7VIZ2_PLEPL</name>
<evidence type="ECO:0000313" key="3">
    <source>
        <dbReference type="Proteomes" id="UP001153269"/>
    </source>
</evidence>
<evidence type="ECO:0000313" key="2">
    <source>
        <dbReference type="EMBL" id="CAB1450964.1"/>
    </source>
</evidence>
<feature type="region of interest" description="Disordered" evidence="1">
    <location>
        <begin position="78"/>
        <end position="124"/>
    </location>
</feature>